<dbReference type="Pfam" id="PF24203">
    <property type="entry name" value="Phage_ProQ_C_like"/>
    <property type="match status" value="1"/>
</dbReference>
<dbReference type="RefSeq" id="WP_397077846.1">
    <property type="nucleotide sequence ID" value="NZ_JBITGY010000001.1"/>
</dbReference>
<keyword evidence="2" id="KW-1185">Reference proteome</keyword>
<dbReference type="EMBL" id="JBITGY010000001">
    <property type="protein sequence ID" value="MFI6495996.1"/>
    <property type="molecule type" value="Genomic_DNA"/>
</dbReference>
<proteinExistence type="predicted"/>
<sequence>MKYQVNQEVRIFDVNRERDRVAEGRLGAVTHVGRKLVTVQQVNGLFEVKYRMDTGRINDAYGHEYILTLDEVEERNRKIMLNAKLQALGIGFRPGFERKYSAVQLETVVKALEEGP</sequence>
<gene>
    <name evidence="1" type="ORF">ACIBG2_01345</name>
</gene>
<accession>A0ABW7YJC0</accession>
<comment type="caution">
    <text evidence="1">The sequence shown here is derived from an EMBL/GenBank/DDBJ whole genome shotgun (WGS) entry which is preliminary data.</text>
</comment>
<evidence type="ECO:0000313" key="1">
    <source>
        <dbReference type="EMBL" id="MFI6495996.1"/>
    </source>
</evidence>
<dbReference type="Proteomes" id="UP001612741">
    <property type="component" value="Unassembled WGS sequence"/>
</dbReference>
<evidence type="ECO:0000313" key="2">
    <source>
        <dbReference type="Proteomes" id="UP001612741"/>
    </source>
</evidence>
<name>A0ABW7YJC0_9ACTN</name>
<protein>
    <submittedName>
        <fullName evidence="1">Uncharacterized protein</fullName>
    </submittedName>
</protein>
<reference evidence="1 2" key="1">
    <citation type="submission" date="2024-10" db="EMBL/GenBank/DDBJ databases">
        <title>The Natural Products Discovery Center: Release of the First 8490 Sequenced Strains for Exploring Actinobacteria Biosynthetic Diversity.</title>
        <authorList>
            <person name="Kalkreuter E."/>
            <person name="Kautsar S.A."/>
            <person name="Yang D."/>
            <person name="Bader C.D."/>
            <person name="Teijaro C.N."/>
            <person name="Fluegel L."/>
            <person name="Davis C.M."/>
            <person name="Simpson J.R."/>
            <person name="Lauterbach L."/>
            <person name="Steele A.D."/>
            <person name="Gui C."/>
            <person name="Meng S."/>
            <person name="Li G."/>
            <person name="Viehrig K."/>
            <person name="Ye F."/>
            <person name="Su P."/>
            <person name="Kiefer A.F."/>
            <person name="Nichols A."/>
            <person name="Cepeda A.J."/>
            <person name="Yan W."/>
            <person name="Fan B."/>
            <person name="Jiang Y."/>
            <person name="Adhikari A."/>
            <person name="Zheng C.-J."/>
            <person name="Schuster L."/>
            <person name="Cowan T.M."/>
            <person name="Smanski M.J."/>
            <person name="Chevrette M.G."/>
            <person name="De Carvalho L.P.S."/>
            <person name="Shen B."/>
        </authorList>
    </citation>
    <scope>NUCLEOTIDE SEQUENCE [LARGE SCALE GENOMIC DNA]</scope>
    <source>
        <strain evidence="1 2">NPDC050545</strain>
    </source>
</reference>
<organism evidence="1 2">
    <name type="scientific">Nonomuraea typhae</name>
    <dbReference type="NCBI Taxonomy" id="2603600"/>
    <lineage>
        <taxon>Bacteria</taxon>
        <taxon>Bacillati</taxon>
        <taxon>Actinomycetota</taxon>
        <taxon>Actinomycetes</taxon>
        <taxon>Streptosporangiales</taxon>
        <taxon>Streptosporangiaceae</taxon>
        <taxon>Nonomuraea</taxon>
    </lineage>
</organism>
<dbReference type="InterPro" id="IPR056982">
    <property type="entry name" value="Phage_ProQ_C-like"/>
</dbReference>